<accession>A0A6J2XKS7</accession>
<evidence type="ECO:0000313" key="4">
    <source>
        <dbReference type="RefSeq" id="XP_030751510.1"/>
    </source>
</evidence>
<reference evidence="4" key="1">
    <citation type="submission" date="2025-08" db="UniProtKB">
        <authorList>
            <consortium name="RefSeq"/>
        </authorList>
    </citation>
    <scope>IDENTIFICATION</scope>
    <source>
        <tissue evidence="4">Gonads</tissue>
    </source>
</reference>
<dbReference type="InParanoid" id="A0A6J2XKS7"/>
<dbReference type="RefSeq" id="XP_030751510.1">
    <property type="nucleotide sequence ID" value="XM_030895650.1"/>
</dbReference>
<protein>
    <submittedName>
        <fullName evidence="4">Uncharacterized protein LOC115879022</fullName>
    </submittedName>
</protein>
<feature type="compositionally biased region" description="Basic and acidic residues" evidence="1">
    <location>
        <begin position="206"/>
        <end position="215"/>
    </location>
</feature>
<sequence>MNDMNEANPTNTPAERAQHVDRVAIKPPPFWKADPKLWFVQLEAQFALSSITADLTKYNHVLSVVDTSILSQISELLLNPPADNKYNAIKDRLISIYSDSQEKKLKTLLSDMNLGDKKPSQLLNEMTRLGGSSVSCELLKTLLMQHLPAQMQSVLATSNDNLDNLAKMADKIAEIEQPRNFAVHNNDPSLTDTIRKLYKEVQELKLQHPRREQSPRKRSKTVSPRRRLVKSVGTIFISRTVQDHAERLARRAPSRKTTLHDVKGDERREPYQSPYQPSCYSQLYLL</sequence>
<dbReference type="PANTHER" id="PTHR33327:SF3">
    <property type="entry name" value="RNA-DIRECTED DNA POLYMERASE"/>
    <property type="match status" value="1"/>
</dbReference>
<feature type="domain" description="DUF7041" evidence="2">
    <location>
        <begin position="28"/>
        <end position="109"/>
    </location>
</feature>
<feature type="compositionally biased region" description="Basic and acidic residues" evidence="1">
    <location>
        <begin position="258"/>
        <end position="270"/>
    </location>
</feature>
<evidence type="ECO:0000256" key="1">
    <source>
        <dbReference type="SAM" id="MobiDB-lite"/>
    </source>
</evidence>
<evidence type="ECO:0000259" key="2">
    <source>
        <dbReference type="Pfam" id="PF23055"/>
    </source>
</evidence>
<dbReference type="Proteomes" id="UP000504635">
    <property type="component" value="Unplaced"/>
</dbReference>
<evidence type="ECO:0000313" key="3">
    <source>
        <dbReference type="Proteomes" id="UP000504635"/>
    </source>
</evidence>
<dbReference type="PANTHER" id="PTHR33327">
    <property type="entry name" value="ENDONUCLEASE"/>
    <property type="match status" value="1"/>
</dbReference>
<proteinExistence type="predicted"/>
<dbReference type="InterPro" id="IPR055469">
    <property type="entry name" value="DUF7041"/>
</dbReference>
<feature type="region of interest" description="Disordered" evidence="1">
    <location>
        <begin position="247"/>
        <end position="275"/>
    </location>
</feature>
<dbReference type="AlphaFoldDB" id="A0A6J2XKS7"/>
<dbReference type="Pfam" id="PF23055">
    <property type="entry name" value="DUF7041"/>
    <property type="match status" value="1"/>
</dbReference>
<dbReference type="OrthoDB" id="6433758at2759"/>
<gene>
    <name evidence="4" type="primary">LOC115879022</name>
</gene>
<dbReference type="KEGG" id="soy:115879022"/>
<name>A0A6J2XKS7_SITOR</name>
<feature type="compositionally biased region" description="Basic residues" evidence="1">
    <location>
        <begin position="216"/>
        <end position="226"/>
    </location>
</feature>
<feature type="region of interest" description="Disordered" evidence="1">
    <location>
        <begin position="206"/>
        <end position="226"/>
    </location>
</feature>
<keyword evidence="3" id="KW-1185">Reference proteome</keyword>
<organism evidence="3 4">
    <name type="scientific">Sitophilus oryzae</name>
    <name type="common">Rice weevil</name>
    <name type="synonym">Curculio oryzae</name>
    <dbReference type="NCBI Taxonomy" id="7048"/>
    <lineage>
        <taxon>Eukaryota</taxon>
        <taxon>Metazoa</taxon>
        <taxon>Ecdysozoa</taxon>
        <taxon>Arthropoda</taxon>
        <taxon>Hexapoda</taxon>
        <taxon>Insecta</taxon>
        <taxon>Pterygota</taxon>
        <taxon>Neoptera</taxon>
        <taxon>Endopterygota</taxon>
        <taxon>Coleoptera</taxon>
        <taxon>Polyphaga</taxon>
        <taxon>Cucujiformia</taxon>
        <taxon>Curculionidae</taxon>
        <taxon>Dryophthorinae</taxon>
        <taxon>Sitophilus</taxon>
    </lineage>
</organism>
<dbReference type="GeneID" id="115879022"/>